<dbReference type="RefSeq" id="WP_113055549.1">
    <property type="nucleotide sequence ID" value="NZ_QEVW01000018.1"/>
</dbReference>
<dbReference type="Proteomes" id="UP000250642">
    <property type="component" value="Unassembled WGS sequence"/>
</dbReference>
<dbReference type="PANTHER" id="PTHR31272:SF4">
    <property type="entry name" value="CYTOCHROME C-TYPE BIOGENESIS PROTEIN HI_1454-RELATED"/>
    <property type="match status" value="1"/>
</dbReference>
<dbReference type="EMBL" id="QEVW01000018">
    <property type="protein sequence ID" value="RAW11545.1"/>
    <property type="molecule type" value="Genomic_DNA"/>
</dbReference>
<protein>
    <submittedName>
        <fullName evidence="8">Cytochrome c biogenesis protein CcdA</fullName>
    </submittedName>
</protein>
<feature type="transmembrane region" description="Helical" evidence="6">
    <location>
        <begin position="50"/>
        <end position="69"/>
    </location>
</feature>
<feature type="transmembrane region" description="Helical" evidence="6">
    <location>
        <begin position="130"/>
        <end position="155"/>
    </location>
</feature>
<evidence type="ECO:0000313" key="9">
    <source>
        <dbReference type="Proteomes" id="UP000250642"/>
    </source>
</evidence>
<dbReference type="InterPro" id="IPR051790">
    <property type="entry name" value="Cytochrome_c-biogenesis_DsbD"/>
</dbReference>
<comment type="similarity">
    <text evidence="2">Belongs to the DsbD family.</text>
</comment>
<evidence type="ECO:0000256" key="4">
    <source>
        <dbReference type="ARBA" id="ARBA00022989"/>
    </source>
</evidence>
<keyword evidence="4 6" id="KW-1133">Transmembrane helix</keyword>
<dbReference type="Pfam" id="PF02683">
    <property type="entry name" value="DsbD_TM"/>
    <property type="match status" value="1"/>
</dbReference>
<gene>
    <name evidence="8" type="ORF">DC345_25250</name>
</gene>
<feature type="transmembrane region" description="Helical" evidence="6">
    <location>
        <begin position="89"/>
        <end position="109"/>
    </location>
</feature>
<feature type="transmembrane region" description="Helical" evidence="6">
    <location>
        <begin position="6"/>
        <end position="30"/>
    </location>
</feature>
<sequence>MDNISILFALAAGMLSFFSPCIFPLLPAYLANLTGSYGSGKKTSVSNRTLMIRSTLFILGFTVVFLLMGASASMIGQIFVANRGILEKISGLLIIIFGLQIAGILNLRVLMFQKQRETKAPKNGSGWNSFVVGVAFGTGWTPCVGLALTSILLLAGSSETMYNGIFLLLFYSLGLGVPFLLISILITKSKGIMRKINKWLPSLALLNGWILIAMGLLLFSGQLQKLSAWLASFAPMF</sequence>
<comment type="caution">
    <text evidence="8">The sequence shown here is derived from an EMBL/GenBank/DDBJ whole genome shotgun (WGS) entry which is preliminary data.</text>
</comment>
<evidence type="ECO:0000256" key="6">
    <source>
        <dbReference type="SAM" id="Phobius"/>
    </source>
</evidence>
<proteinExistence type="inferred from homology"/>
<evidence type="ECO:0000256" key="1">
    <source>
        <dbReference type="ARBA" id="ARBA00004141"/>
    </source>
</evidence>
<dbReference type="InterPro" id="IPR003834">
    <property type="entry name" value="Cyt_c_assmbl_TM_dom"/>
</dbReference>
<keyword evidence="5 6" id="KW-0472">Membrane</keyword>
<reference evidence="8 9" key="1">
    <citation type="submission" date="2018-04" db="EMBL/GenBank/DDBJ databases">
        <title>Paenibacillus taichungensis Genome sequencing and assembly.</title>
        <authorList>
            <person name="Xu J."/>
            <person name="Rensing C."/>
            <person name="Mazhar H.S."/>
        </authorList>
    </citation>
    <scope>NUCLEOTIDE SEQUENCE [LARGE SCALE GENOMIC DNA]</scope>
    <source>
        <strain evidence="8 9">NC1</strain>
    </source>
</reference>
<dbReference type="GO" id="GO:0017004">
    <property type="term" value="P:cytochrome complex assembly"/>
    <property type="evidence" value="ECO:0007669"/>
    <property type="project" value="InterPro"/>
</dbReference>
<evidence type="ECO:0000256" key="2">
    <source>
        <dbReference type="ARBA" id="ARBA00006143"/>
    </source>
</evidence>
<organism evidence="8 9">
    <name type="scientific">Paenibacillus taichungensis</name>
    <dbReference type="NCBI Taxonomy" id="484184"/>
    <lineage>
        <taxon>Bacteria</taxon>
        <taxon>Bacillati</taxon>
        <taxon>Bacillota</taxon>
        <taxon>Bacilli</taxon>
        <taxon>Bacillales</taxon>
        <taxon>Paenibacillaceae</taxon>
        <taxon>Paenibacillus</taxon>
    </lineage>
</organism>
<dbReference type="PANTHER" id="PTHR31272">
    <property type="entry name" value="CYTOCHROME C-TYPE BIOGENESIS PROTEIN HI_1454-RELATED"/>
    <property type="match status" value="1"/>
</dbReference>
<evidence type="ECO:0000259" key="7">
    <source>
        <dbReference type="Pfam" id="PF02683"/>
    </source>
</evidence>
<evidence type="ECO:0000313" key="8">
    <source>
        <dbReference type="EMBL" id="RAW11545.1"/>
    </source>
</evidence>
<comment type="subcellular location">
    <subcellularLocation>
        <location evidence="1">Membrane</location>
        <topology evidence="1">Multi-pass membrane protein</topology>
    </subcellularLocation>
</comment>
<dbReference type="GO" id="GO:0016020">
    <property type="term" value="C:membrane"/>
    <property type="evidence" value="ECO:0007669"/>
    <property type="project" value="UniProtKB-SubCell"/>
</dbReference>
<evidence type="ECO:0000256" key="5">
    <source>
        <dbReference type="ARBA" id="ARBA00023136"/>
    </source>
</evidence>
<evidence type="ECO:0000256" key="3">
    <source>
        <dbReference type="ARBA" id="ARBA00022692"/>
    </source>
</evidence>
<feature type="domain" description="Cytochrome C biogenesis protein transmembrane" evidence="7">
    <location>
        <begin position="6"/>
        <end position="220"/>
    </location>
</feature>
<name>A0A329QGI0_9BACL</name>
<keyword evidence="3 6" id="KW-0812">Transmembrane</keyword>
<accession>A0A329QGI0</accession>
<dbReference type="AlphaFoldDB" id="A0A329QGI0"/>
<feature type="transmembrane region" description="Helical" evidence="6">
    <location>
        <begin position="199"/>
        <end position="219"/>
    </location>
</feature>
<feature type="transmembrane region" description="Helical" evidence="6">
    <location>
        <begin position="161"/>
        <end position="187"/>
    </location>
</feature>